<dbReference type="AlphaFoldDB" id="A0A4Z2CSH2"/>
<proteinExistence type="predicted"/>
<feature type="transmembrane region" description="Helical" evidence="1">
    <location>
        <begin position="7"/>
        <end position="30"/>
    </location>
</feature>
<dbReference type="Proteomes" id="UP000311919">
    <property type="component" value="Unassembled WGS sequence"/>
</dbReference>
<gene>
    <name evidence="2" type="ORF">EWB00_007882</name>
</gene>
<keyword evidence="1" id="KW-0812">Transmembrane</keyword>
<accession>A0A4Z2CSH2</accession>
<reference evidence="2 3" key="1">
    <citation type="submission" date="2019-03" db="EMBL/GenBank/DDBJ databases">
        <title>An improved genome assembly of the fluke Schistosoma japonicum.</title>
        <authorList>
            <person name="Hu W."/>
            <person name="Luo F."/>
            <person name="Yin M."/>
            <person name="Mo X."/>
            <person name="Sun C."/>
            <person name="Wu Q."/>
            <person name="Zhu B."/>
            <person name="Xiang M."/>
            <person name="Wang J."/>
            <person name="Wang Y."/>
            <person name="Zhang T."/>
            <person name="Xu B."/>
            <person name="Zheng H."/>
            <person name="Feng Z."/>
        </authorList>
    </citation>
    <scope>NUCLEOTIDE SEQUENCE [LARGE SCALE GENOMIC DNA]</scope>
    <source>
        <strain evidence="2">HuSjv2</strain>
        <tissue evidence="2">Worms</tissue>
    </source>
</reference>
<dbReference type="EMBL" id="SKCS01000436">
    <property type="protein sequence ID" value="TNN07219.1"/>
    <property type="molecule type" value="Genomic_DNA"/>
</dbReference>
<evidence type="ECO:0000313" key="3">
    <source>
        <dbReference type="Proteomes" id="UP000311919"/>
    </source>
</evidence>
<keyword evidence="1" id="KW-0472">Membrane</keyword>
<evidence type="ECO:0008006" key="4">
    <source>
        <dbReference type="Google" id="ProtNLM"/>
    </source>
</evidence>
<keyword evidence="1" id="KW-1133">Transmembrane helix</keyword>
<protein>
    <recommendedName>
        <fullName evidence="4">CAI-2 protein</fullName>
    </recommendedName>
</protein>
<evidence type="ECO:0000256" key="1">
    <source>
        <dbReference type="SAM" id="Phobius"/>
    </source>
</evidence>
<evidence type="ECO:0000313" key="2">
    <source>
        <dbReference type="EMBL" id="TNN07219.1"/>
    </source>
</evidence>
<feature type="transmembrane region" description="Helical" evidence="1">
    <location>
        <begin position="42"/>
        <end position="65"/>
    </location>
</feature>
<sequence length="128" mass="13922">MVSAARIIYLVAVITAVLCAVIAIAISPFLKYNGLATSSQKVNLAFMIIGTIFLIIAAILVIITFVRIDSLIYMIVIIVLLALAILCFIIALVVIDQNPGYLGWLLAALWVTFLCLLIAIIIWVTNTD</sequence>
<name>A0A4Z2CSH2_SCHJA</name>
<feature type="transmembrane region" description="Helical" evidence="1">
    <location>
        <begin position="72"/>
        <end position="95"/>
    </location>
</feature>
<keyword evidence="3" id="KW-1185">Reference proteome</keyword>
<dbReference type="OrthoDB" id="6270163at2759"/>
<organism evidence="2 3">
    <name type="scientific">Schistosoma japonicum</name>
    <name type="common">Blood fluke</name>
    <dbReference type="NCBI Taxonomy" id="6182"/>
    <lineage>
        <taxon>Eukaryota</taxon>
        <taxon>Metazoa</taxon>
        <taxon>Spiralia</taxon>
        <taxon>Lophotrochozoa</taxon>
        <taxon>Platyhelminthes</taxon>
        <taxon>Trematoda</taxon>
        <taxon>Digenea</taxon>
        <taxon>Strigeidida</taxon>
        <taxon>Schistosomatoidea</taxon>
        <taxon>Schistosomatidae</taxon>
        <taxon>Schistosoma</taxon>
    </lineage>
</organism>
<feature type="transmembrane region" description="Helical" evidence="1">
    <location>
        <begin position="101"/>
        <end position="124"/>
    </location>
</feature>
<comment type="caution">
    <text evidence="2">The sequence shown here is derived from an EMBL/GenBank/DDBJ whole genome shotgun (WGS) entry which is preliminary data.</text>
</comment>